<dbReference type="Gene3D" id="3.40.50.1820">
    <property type="entry name" value="alpha/beta hydrolase"/>
    <property type="match status" value="1"/>
</dbReference>
<dbReference type="Pfam" id="PF12697">
    <property type="entry name" value="Abhydrolase_6"/>
    <property type="match status" value="1"/>
</dbReference>
<dbReference type="EMBL" id="CP008956">
    <property type="protein sequence ID" value="QJQ01476.1"/>
    <property type="molecule type" value="Genomic_DNA"/>
</dbReference>
<gene>
    <name evidence="2" type="ORF">C798_14890</name>
</gene>
<protein>
    <submittedName>
        <fullName evidence="2">Alpha/beta hydrolase</fullName>
    </submittedName>
</protein>
<dbReference type="GO" id="GO:0016020">
    <property type="term" value="C:membrane"/>
    <property type="evidence" value="ECO:0007669"/>
    <property type="project" value="TreeGrafter"/>
</dbReference>
<keyword evidence="2" id="KW-0378">Hydrolase</keyword>
<dbReference type="PANTHER" id="PTHR43798:SF33">
    <property type="entry name" value="HYDROLASE, PUTATIVE (AFU_ORTHOLOGUE AFUA_2G14860)-RELATED"/>
    <property type="match status" value="1"/>
</dbReference>
<reference evidence="2 3" key="1">
    <citation type="journal article" date="2012" name="J. Bacteriol.">
        <title>Genome sequence of the pathogenic Herbaspirillum seropedicae strain Os34, isolated from rice roots.</title>
        <authorList>
            <person name="Ye W."/>
            <person name="Ye S."/>
            <person name="Liu J."/>
            <person name="Chang S."/>
            <person name="Chen M."/>
            <person name="Zhu B."/>
            <person name="Guo L."/>
            <person name="An Q."/>
        </authorList>
    </citation>
    <scope>NUCLEOTIDE SEQUENCE [LARGE SCALE GENOMIC DNA]</scope>
    <source>
        <strain evidence="2 3">Os34</strain>
    </source>
</reference>
<organism evidence="2 3">
    <name type="scientific">Herbaspirillum rubrisubalbicans Os34</name>
    <dbReference type="NCBI Taxonomy" id="1235827"/>
    <lineage>
        <taxon>Bacteria</taxon>
        <taxon>Pseudomonadati</taxon>
        <taxon>Pseudomonadota</taxon>
        <taxon>Betaproteobacteria</taxon>
        <taxon>Burkholderiales</taxon>
        <taxon>Oxalobacteraceae</taxon>
        <taxon>Herbaspirillum</taxon>
    </lineage>
</organism>
<dbReference type="RefSeq" id="WP_017450459.1">
    <property type="nucleotide sequence ID" value="NZ_CP008956.1"/>
</dbReference>
<dbReference type="GO" id="GO:0047372">
    <property type="term" value="F:monoacylglycerol lipase activity"/>
    <property type="evidence" value="ECO:0007669"/>
    <property type="project" value="TreeGrafter"/>
</dbReference>
<dbReference type="PRINTS" id="PR00111">
    <property type="entry name" value="ABHYDROLASE"/>
</dbReference>
<dbReference type="Proteomes" id="UP000501648">
    <property type="component" value="Chromosome"/>
</dbReference>
<dbReference type="SUPFAM" id="SSF53474">
    <property type="entry name" value="alpha/beta-Hydrolases"/>
    <property type="match status" value="1"/>
</dbReference>
<name>A0A6M3ZSG1_9BURK</name>
<sequence>MAKPSDAPAWFQAALAHRAHEYVLPDPAGALAYRCWNPEDSDKDALLLAHGYRAHSRWWDAVAPFLTERFRVYALDFAGMGDSAARQHYDGGEFTANIRSVLDHAGVARATLVGHSYGGMRVLRACAEFPQRIAHAIILDSYVAIDDRVIPRGQSRYGRTEPYPTFEAAMGRFRLLPEQPGESYVREHLGRHSIREVPGGWNWKFDRALPYALFERDAAALLAKITVPVDIVCGEHSVVQSPAHAKRVVAALTSSPRVRGPIVIPAAHHHLMIDQPLALVAVLRALLA</sequence>
<dbReference type="InterPro" id="IPR029058">
    <property type="entry name" value="AB_hydrolase_fold"/>
</dbReference>
<dbReference type="AlphaFoldDB" id="A0A6M3ZSG1"/>
<accession>A0A6M3ZSG1</accession>
<dbReference type="GO" id="GO:0046464">
    <property type="term" value="P:acylglycerol catabolic process"/>
    <property type="evidence" value="ECO:0007669"/>
    <property type="project" value="TreeGrafter"/>
</dbReference>
<feature type="domain" description="AB hydrolase-1" evidence="1">
    <location>
        <begin position="46"/>
        <end position="281"/>
    </location>
</feature>
<dbReference type="PANTHER" id="PTHR43798">
    <property type="entry name" value="MONOACYLGLYCEROL LIPASE"/>
    <property type="match status" value="1"/>
</dbReference>
<proteinExistence type="predicted"/>
<evidence type="ECO:0000313" key="2">
    <source>
        <dbReference type="EMBL" id="QJQ01476.1"/>
    </source>
</evidence>
<evidence type="ECO:0000313" key="3">
    <source>
        <dbReference type="Proteomes" id="UP000501648"/>
    </source>
</evidence>
<dbReference type="InterPro" id="IPR000073">
    <property type="entry name" value="AB_hydrolase_1"/>
</dbReference>
<evidence type="ECO:0000259" key="1">
    <source>
        <dbReference type="Pfam" id="PF12697"/>
    </source>
</evidence>
<dbReference type="InterPro" id="IPR050266">
    <property type="entry name" value="AB_hydrolase_sf"/>
</dbReference>